<evidence type="ECO:0000313" key="2">
    <source>
        <dbReference type="EMBL" id="RFF30699.1"/>
    </source>
</evidence>
<dbReference type="PANTHER" id="PTHR43617:SF2">
    <property type="entry name" value="UPF0039 PROTEIN SLL0451"/>
    <property type="match status" value="1"/>
</dbReference>
<sequence>MTKIEISTERASDIPMIHAVHSEAFETEAEARLVDRLRQSADPFLSLVARFGDVVVGHILFTPVHLADRGKAGLLGLAPMAVLPAFQGQGIGGQLIERGLAAARELGARGVVVLGHAAYYPRFGFRPASEFGLSNEFRAPAENFMALELVPDGLSAASGQVRYHAAFSGSA</sequence>
<protein>
    <submittedName>
        <fullName evidence="2">N-acetyltransferase</fullName>
    </submittedName>
</protein>
<dbReference type="InterPro" id="IPR016181">
    <property type="entry name" value="Acyl_CoA_acyltransferase"/>
</dbReference>
<keyword evidence="2" id="KW-0808">Transferase</keyword>
<gene>
    <name evidence="2" type="ORF">DZC52_07140</name>
</gene>
<keyword evidence="3" id="KW-1185">Reference proteome</keyword>
<organism evidence="2 3">
    <name type="scientific">Wenzhouxiangella sediminis</name>
    <dbReference type="NCBI Taxonomy" id="1792836"/>
    <lineage>
        <taxon>Bacteria</taxon>
        <taxon>Pseudomonadati</taxon>
        <taxon>Pseudomonadota</taxon>
        <taxon>Gammaproteobacteria</taxon>
        <taxon>Chromatiales</taxon>
        <taxon>Wenzhouxiangellaceae</taxon>
        <taxon>Wenzhouxiangella</taxon>
    </lineage>
</organism>
<dbReference type="RefSeq" id="WP_116650440.1">
    <property type="nucleotide sequence ID" value="NZ_QUZK01000033.1"/>
</dbReference>
<dbReference type="Proteomes" id="UP000260351">
    <property type="component" value="Unassembled WGS sequence"/>
</dbReference>
<reference evidence="2 3" key="1">
    <citation type="submission" date="2018-08" db="EMBL/GenBank/DDBJ databases">
        <title>Wenzhouxiangella salilacus sp. nov., a novel bacterium isolated from a saline lake in Xinjiang Province, China.</title>
        <authorList>
            <person name="Han S."/>
        </authorList>
    </citation>
    <scope>NUCLEOTIDE SEQUENCE [LARGE SCALE GENOMIC DNA]</scope>
    <source>
        <strain evidence="2 3">XDB06</strain>
    </source>
</reference>
<dbReference type="CDD" id="cd04301">
    <property type="entry name" value="NAT_SF"/>
    <property type="match status" value="1"/>
</dbReference>
<evidence type="ECO:0000313" key="3">
    <source>
        <dbReference type="Proteomes" id="UP000260351"/>
    </source>
</evidence>
<name>A0A3E1K9C0_9GAMM</name>
<dbReference type="GO" id="GO:0016747">
    <property type="term" value="F:acyltransferase activity, transferring groups other than amino-acyl groups"/>
    <property type="evidence" value="ECO:0007669"/>
    <property type="project" value="InterPro"/>
</dbReference>
<dbReference type="Gene3D" id="3.40.630.30">
    <property type="match status" value="1"/>
</dbReference>
<dbReference type="EMBL" id="QUZK01000033">
    <property type="protein sequence ID" value="RFF30699.1"/>
    <property type="molecule type" value="Genomic_DNA"/>
</dbReference>
<proteinExistence type="predicted"/>
<dbReference type="PROSITE" id="PS51186">
    <property type="entry name" value="GNAT"/>
    <property type="match status" value="1"/>
</dbReference>
<dbReference type="SUPFAM" id="SSF55729">
    <property type="entry name" value="Acyl-CoA N-acyltransferases (Nat)"/>
    <property type="match status" value="1"/>
</dbReference>
<dbReference type="PANTHER" id="PTHR43617">
    <property type="entry name" value="L-AMINO ACID N-ACETYLTRANSFERASE"/>
    <property type="match status" value="1"/>
</dbReference>
<accession>A0A3E1K9C0</accession>
<dbReference type="Pfam" id="PF00583">
    <property type="entry name" value="Acetyltransf_1"/>
    <property type="match status" value="1"/>
</dbReference>
<comment type="caution">
    <text evidence="2">The sequence shown here is derived from an EMBL/GenBank/DDBJ whole genome shotgun (WGS) entry which is preliminary data.</text>
</comment>
<evidence type="ECO:0000259" key="1">
    <source>
        <dbReference type="PROSITE" id="PS51186"/>
    </source>
</evidence>
<feature type="domain" description="N-acetyltransferase" evidence="1">
    <location>
        <begin position="4"/>
        <end position="150"/>
    </location>
</feature>
<dbReference type="AlphaFoldDB" id="A0A3E1K9C0"/>
<dbReference type="InterPro" id="IPR050276">
    <property type="entry name" value="MshD_Acetyltransferase"/>
</dbReference>
<dbReference type="InterPro" id="IPR000182">
    <property type="entry name" value="GNAT_dom"/>
</dbReference>
<dbReference type="OrthoDB" id="9797178at2"/>